<feature type="domain" description="Multidrug resistance protein MdtA-like beta-barrel" evidence="9">
    <location>
        <begin position="216"/>
        <end position="297"/>
    </location>
</feature>
<keyword evidence="12" id="KW-1185">Reference proteome</keyword>
<evidence type="ECO:0000256" key="3">
    <source>
        <dbReference type="ARBA" id="ARBA00022448"/>
    </source>
</evidence>
<evidence type="ECO:0000256" key="4">
    <source>
        <dbReference type="ARBA" id="ARBA00022475"/>
    </source>
</evidence>
<evidence type="ECO:0000259" key="10">
    <source>
        <dbReference type="Pfam" id="PF25967"/>
    </source>
</evidence>
<dbReference type="Gene3D" id="1.10.287.470">
    <property type="entry name" value="Helix hairpin bin"/>
    <property type="match status" value="1"/>
</dbReference>
<keyword evidence="3" id="KW-0813">Transport</keyword>
<dbReference type="Pfam" id="PF25917">
    <property type="entry name" value="BSH_RND"/>
    <property type="match status" value="1"/>
</dbReference>
<comment type="similarity">
    <text evidence="2">Belongs to the membrane fusion protein (MFP) (TC 8.A.1) family.</text>
</comment>
<evidence type="ECO:0000256" key="5">
    <source>
        <dbReference type="ARBA" id="ARBA00022519"/>
    </source>
</evidence>
<sequence length="392" mass="42251">MRRRTAVLIVLAMAAAIGGGASIFLRWVDPETAQAIALPAPKVPVVAEKISKSNVPIYLRGVGTVIAYNTVVVRSQIQGQITRIAFTEGQPVRAGDLLAQIDPRPYQAQLDQTIATRNRDQAQLTNAQANLGRYTELGNKGFATPQLLDTQKAQVAQLESAIKADEALIEASQIQLEYTRLTSPISGITGIRQIDVGNIIHPTDPNGLVVVTQIEPISVIFTLPEGDLPKIQEQMAKGHLKVLAYSQDDKIKLDEGTLALVDNEILQTTGTIRLRANFPNRGHRLWPGELVNAHLLLETRSGGVTVASSAVQQGPNGPYVYVVGQDGTVQMRSVTVEQSNDGRDLIDSGLQAEETVVVDGQYRLQPGSAVQLLEGTAARADELESSVQRAIP</sequence>
<feature type="domain" description="Multidrug resistance protein MdtA-like barrel-sandwich hybrid" evidence="8">
    <location>
        <begin position="69"/>
        <end position="212"/>
    </location>
</feature>
<evidence type="ECO:0000313" key="12">
    <source>
        <dbReference type="Proteomes" id="UP000194137"/>
    </source>
</evidence>
<dbReference type="Pfam" id="PF25876">
    <property type="entry name" value="HH_MFP_RND"/>
    <property type="match status" value="1"/>
</dbReference>
<dbReference type="Pfam" id="PF25967">
    <property type="entry name" value="RND-MFP_C"/>
    <property type="match status" value="1"/>
</dbReference>
<evidence type="ECO:0000256" key="1">
    <source>
        <dbReference type="ARBA" id="ARBA00004236"/>
    </source>
</evidence>
<dbReference type="Gene3D" id="2.40.50.100">
    <property type="match status" value="1"/>
</dbReference>
<dbReference type="AlphaFoldDB" id="A0A1W6ZSR2"/>
<dbReference type="GO" id="GO:1990281">
    <property type="term" value="C:efflux pump complex"/>
    <property type="evidence" value="ECO:0007669"/>
    <property type="project" value="TreeGrafter"/>
</dbReference>
<feature type="domain" description="Multidrug resistance protein MdtA-like C-terminal permuted SH3" evidence="10">
    <location>
        <begin position="304"/>
        <end position="360"/>
    </location>
</feature>
<dbReference type="KEGG" id="psin:CAK95_15475"/>
<dbReference type="InterPro" id="IPR058625">
    <property type="entry name" value="MdtA-like_BSH"/>
</dbReference>
<dbReference type="InterPro" id="IPR006143">
    <property type="entry name" value="RND_pump_MFP"/>
</dbReference>
<evidence type="ECO:0000256" key="6">
    <source>
        <dbReference type="ARBA" id="ARBA00023136"/>
    </source>
</evidence>
<dbReference type="InterPro" id="IPR058624">
    <property type="entry name" value="MdtA-like_HH"/>
</dbReference>
<evidence type="ECO:0000259" key="7">
    <source>
        <dbReference type="Pfam" id="PF25876"/>
    </source>
</evidence>
<comment type="subcellular location">
    <subcellularLocation>
        <location evidence="1">Cell membrane</location>
    </subcellularLocation>
</comment>
<dbReference type="Proteomes" id="UP000194137">
    <property type="component" value="Chromosome"/>
</dbReference>
<dbReference type="PANTHER" id="PTHR30469:SF12">
    <property type="entry name" value="MULTIDRUG RESISTANCE PROTEIN MDTA"/>
    <property type="match status" value="1"/>
</dbReference>
<protein>
    <submittedName>
        <fullName evidence="11">Efflux transporter periplasmic adaptor subunit</fullName>
    </submittedName>
</protein>
<dbReference type="SUPFAM" id="SSF111369">
    <property type="entry name" value="HlyD-like secretion proteins"/>
    <property type="match status" value="1"/>
</dbReference>
<dbReference type="Pfam" id="PF25944">
    <property type="entry name" value="Beta-barrel_RND"/>
    <property type="match status" value="1"/>
</dbReference>
<dbReference type="FunFam" id="2.40.420.20:FF:000001">
    <property type="entry name" value="Efflux RND transporter periplasmic adaptor subunit"/>
    <property type="match status" value="1"/>
</dbReference>
<keyword evidence="5" id="KW-0997">Cell inner membrane</keyword>
<name>A0A1W6ZSR2_9HYPH</name>
<accession>A0A1W6ZSR2</accession>
<dbReference type="STRING" id="1235591.CAK95_15475"/>
<dbReference type="GO" id="GO:0030313">
    <property type="term" value="C:cell envelope"/>
    <property type="evidence" value="ECO:0007669"/>
    <property type="project" value="UniProtKB-SubCell"/>
</dbReference>
<dbReference type="InterPro" id="IPR058627">
    <property type="entry name" value="MdtA-like_C"/>
</dbReference>
<keyword evidence="6" id="KW-0472">Membrane</keyword>
<proteinExistence type="inferred from homology"/>
<dbReference type="EMBL" id="CP021112">
    <property type="protein sequence ID" value="ARQ00318.1"/>
    <property type="molecule type" value="Genomic_DNA"/>
</dbReference>
<dbReference type="InterPro" id="IPR058626">
    <property type="entry name" value="MdtA-like_b-barrel"/>
</dbReference>
<dbReference type="Gene3D" id="2.40.30.170">
    <property type="match status" value="1"/>
</dbReference>
<dbReference type="RefSeq" id="WP_245303419.1">
    <property type="nucleotide sequence ID" value="NZ_CP021112.1"/>
</dbReference>
<keyword evidence="4" id="KW-1003">Cell membrane</keyword>
<dbReference type="NCBIfam" id="TIGR01730">
    <property type="entry name" value="RND_mfp"/>
    <property type="match status" value="1"/>
</dbReference>
<feature type="domain" description="Multidrug resistance protein MdtA-like alpha-helical hairpin" evidence="7">
    <location>
        <begin position="110"/>
        <end position="179"/>
    </location>
</feature>
<evidence type="ECO:0000256" key="2">
    <source>
        <dbReference type="ARBA" id="ARBA00009477"/>
    </source>
</evidence>
<evidence type="ECO:0000259" key="8">
    <source>
        <dbReference type="Pfam" id="PF25917"/>
    </source>
</evidence>
<evidence type="ECO:0000313" key="11">
    <source>
        <dbReference type="EMBL" id="ARQ00318.1"/>
    </source>
</evidence>
<dbReference type="Gene3D" id="2.40.420.20">
    <property type="match status" value="1"/>
</dbReference>
<organism evidence="11 12">
    <name type="scientific">Pseudorhodoplanes sinuspersici</name>
    <dbReference type="NCBI Taxonomy" id="1235591"/>
    <lineage>
        <taxon>Bacteria</taxon>
        <taxon>Pseudomonadati</taxon>
        <taxon>Pseudomonadota</taxon>
        <taxon>Alphaproteobacteria</taxon>
        <taxon>Hyphomicrobiales</taxon>
        <taxon>Pseudorhodoplanes</taxon>
    </lineage>
</organism>
<reference evidence="11 12" key="1">
    <citation type="submission" date="2017-05" db="EMBL/GenBank/DDBJ databases">
        <title>Full genome sequence of Pseudorhodoplanes sinuspersici.</title>
        <authorList>
            <person name="Dastgheib S.M.M."/>
            <person name="Shavandi M."/>
            <person name="Tirandaz H."/>
        </authorList>
    </citation>
    <scope>NUCLEOTIDE SEQUENCE [LARGE SCALE GENOMIC DNA]</scope>
    <source>
        <strain evidence="11 12">RIPI110</strain>
    </source>
</reference>
<evidence type="ECO:0000259" key="9">
    <source>
        <dbReference type="Pfam" id="PF25944"/>
    </source>
</evidence>
<dbReference type="GO" id="GO:0015562">
    <property type="term" value="F:efflux transmembrane transporter activity"/>
    <property type="evidence" value="ECO:0007669"/>
    <property type="project" value="TreeGrafter"/>
</dbReference>
<gene>
    <name evidence="11" type="ORF">CAK95_15475</name>
</gene>
<dbReference type="PANTHER" id="PTHR30469">
    <property type="entry name" value="MULTIDRUG RESISTANCE PROTEIN MDTA"/>
    <property type="match status" value="1"/>
</dbReference>